<proteinExistence type="inferred from homology"/>
<dbReference type="GO" id="GO:0005829">
    <property type="term" value="C:cytosol"/>
    <property type="evidence" value="ECO:0007669"/>
    <property type="project" value="TreeGrafter"/>
</dbReference>
<dbReference type="PANTHER" id="PTHR10903">
    <property type="entry name" value="GTPASE, IMAP FAMILY MEMBER-RELATED"/>
    <property type="match status" value="1"/>
</dbReference>
<protein>
    <recommendedName>
        <fullName evidence="5">AIG1-type G domain-containing protein</fullName>
    </recommendedName>
</protein>
<dbReference type="InterPro" id="IPR027417">
    <property type="entry name" value="P-loop_NTPase"/>
</dbReference>
<keyword evidence="3" id="KW-0342">GTP-binding</keyword>
<keyword evidence="2" id="KW-0547">Nucleotide-binding</keyword>
<name>A0A7J7ET37_DICBM</name>
<evidence type="ECO:0000256" key="4">
    <source>
        <dbReference type="SAM" id="Phobius"/>
    </source>
</evidence>
<dbReference type="PANTHER" id="PTHR10903:SF182">
    <property type="entry name" value="GTPASE IMAP FAMILY MEMBER 4"/>
    <property type="match status" value="1"/>
</dbReference>
<evidence type="ECO:0000313" key="6">
    <source>
        <dbReference type="EMBL" id="KAF5918985.1"/>
    </source>
</evidence>
<gene>
    <name evidence="6" type="ORF">HPG69_016358</name>
</gene>
<dbReference type="Gene3D" id="3.40.50.300">
    <property type="entry name" value="P-loop containing nucleotide triphosphate hydrolases"/>
    <property type="match status" value="1"/>
</dbReference>
<dbReference type="InterPro" id="IPR006703">
    <property type="entry name" value="G_AIG1"/>
</dbReference>
<comment type="similarity">
    <text evidence="1">Belongs to the TRAFAC class TrmE-Era-EngA-EngB-Septin-like GTPase superfamily. AIG1/Toc34/Toc159-like paraseptin GTPase family. IAN subfamily.</text>
</comment>
<comment type="caution">
    <text evidence="6">The sequence shown here is derived from an EMBL/GenBank/DDBJ whole genome shotgun (WGS) entry which is preliminary data.</text>
</comment>
<evidence type="ECO:0000259" key="5">
    <source>
        <dbReference type="Pfam" id="PF04548"/>
    </source>
</evidence>
<dbReference type="Pfam" id="PF04548">
    <property type="entry name" value="AIG1"/>
    <property type="match status" value="1"/>
</dbReference>
<evidence type="ECO:0000256" key="1">
    <source>
        <dbReference type="ARBA" id="ARBA00008535"/>
    </source>
</evidence>
<keyword evidence="4" id="KW-1133">Transmembrane helix</keyword>
<evidence type="ECO:0000256" key="3">
    <source>
        <dbReference type="ARBA" id="ARBA00023134"/>
    </source>
</evidence>
<reference evidence="6 7" key="1">
    <citation type="journal article" date="2020" name="Mol. Biol. Evol.">
        <title>Interspecific Gene Flow and the Evolution of Specialization in Black and White Rhinoceros.</title>
        <authorList>
            <person name="Moodley Y."/>
            <person name="Westbury M.V."/>
            <person name="Russo I.M."/>
            <person name="Gopalakrishnan S."/>
            <person name="Rakotoarivelo A."/>
            <person name="Olsen R.A."/>
            <person name="Prost S."/>
            <person name="Tunstall T."/>
            <person name="Ryder O.A."/>
            <person name="Dalen L."/>
            <person name="Bruford M.W."/>
        </authorList>
    </citation>
    <scope>NUCLEOTIDE SEQUENCE [LARGE SCALE GENOMIC DNA]</scope>
    <source>
        <strain evidence="6">SBR-YM</strain>
        <tissue evidence="6">Skin</tissue>
    </source>
</reference>
<feature type="domain" description="AIG1-type G" evidence="5">
    <location>
        <begin position="1"/>
        <end position="74"/>
    </location>
</feature>
<dbReference type="InterPro" id="IPR045058">
    <property type="entry name" value="GIMA/IAN/Toc"/>
</dbReference>
<accession>A0A7J7ET37</accession>
<sequence>MFGHRARRHMILLFTRKDELDGTDFHDYLEEAPECLQELMGEFGDRYCVFNNRATGAEQEAQRAQLLALVHHMLIRLPRSILNLNEAEVHLRYISLLMQLDGTYETPEPGQHPALFSYPVSLLMNHVNRSSPPERHPRLQSSPHQPSVLLPTMFKSFNCFLGRFPFFSASLHSTPLNSLLENPFTHPDTHPIHALSPPSREKGRGWRFLLDVAQFLHPGFLTEHFLRALSLDYLPFLHFFEQNVLLGVLVGLVAIVTAFIFPQDSFDFLHELLQLGLLLCPLCPVVEATVASPTHHIQLGKVLVVGLSHILLQGATIQVFLPSEHQDGVGQDVHSKDLLEAPDYLPILFCEPAQLCHQEHCVRPRGGEGNGSTDALSCHFWWGPRGQNVRGVNHLKLLPSPSSAPSLEGLGHRASTEFRLKHFPAKDAVSCCTFPTSGFPHQDEPQSLWGQVILPQT</sequence>
<evidence type="ECO:0000313" key="7">
    <source>
        <dbReference type="Proteomes" id="UP000551758"/>
    </source>
</evidence>
<keyword evidence="4" id="KW-0812">Transmembrane</keyword>
<dbReference type="GO" id="GO:0005525">
    <property type="term" value="F:GTP binding"/>
    <property type="evidence" value="ECO:0007669"/>
    <property type="project" value="UniProtKB-KW"/>
</dbReference>
<feature type="transmembrane region" description="Helical" evidence="4">
    <location>
        <begin position="244"/>
        <end position="261"/>
    </location>
</feature>
<dbReference type="EMBL" id="JACDTQ010002402">
    <property type="protein sequence ID" value="KAF5918985.1"/>
    <property type="molecule type" value="Genomic_DNA"/>
</dbReference>
<keyword evidence="4" id="KW-0472">Membrane</keyword>
<evidence type="ECO:0000256" key="2">
    <source>
        <dbReference type="ARBA" id="ARBA00022741"/>
    </source>
</evidence>
<dbReference type="Proteomes" id="UP000551758">
    <property type="component" value="Unassembled WGS sequence"/>
</dbReference>
<organism evidence="6 7">
    <name type="scientific">Diceros bicornis minor</name>
    <name type="common">South-central black rhinoceros</name>
    <dbReference type="NCBI Taxonomy" id="77932"/>
    <lineage>
        <taxon>Eukaryota</taxon>
        <taxon>Metazoa</taxon>
        <taxon>Chordata</taxon>
        <taxon>Craniata</taxon>
        <taxon>Vertebrata</taxon>
        <taxon>Euteleostomi</taxon>
        <taxon>Mammalia</taxon>
        <taxon>Eutheria</taxon>
        <taxon>Laurasiatheria</taxon>
        <taxon>Perissodactyla</taxon>
        <taxon>Rhinocerotidae</taxon>
        <taxon>Diceros</taxon>
    </lineage>
</organism>
<dbReference type="AlphaFoldDB" id="A0A7J7ET37"/>
<keyword evidence="7" id="KW-1185">Reference proteome</keyword>